<proteinExistence type="predicted"/>
<reference evidence="3" key="1">
    <citation type="submission" date="2016-10" db="EMBL/GenBank/DDBJ databases">
        <authorList>
            <person name="Varghese N."/>
            <person name="Submissions S."/>
        </authorList>
    </citation>
    <scope>NUCLEOTIDE SEQUENCE [LARGE SCALE GENOMIC DNA]</scope>
    <source>
        <strain evidence="3">DSM 28463</strain>
    </source>
</reference>
<dbReference type="STRING" id="1005928.SAMN04487859_10662"/>
<organism evidence="2 3">
    <name type="scientific">Roseovarius lutimaris</name>
    <dbReference type="NCBI Taxonomy" id="1005928"/>
    <lineage>
        <taxon>Bacteria</taxon>
        <taxon>Pseudomonadati</taxon>
        <taxon>Pseudomonadota</taxon>
        <taxon>Alphaproteobacteria</taxon>
        <taxon>Rhodobacterales</taxon>
        <taxon>Roseobacteraceae</taxon>
        <taxon>Roseovarius</taxon>
    </lineage>
</organism>
<feature type="compositionally biased region" description="Basic and acidic residues" evidence="1">
    <location>
        <begin position="57"/>
        <end position="74"/>
    </location>
</feature>
<feature type="region of interest" description="Disordered" evidence="1">
    <location>
        <begin position="43"/>
        <end position="74"/>
    </location>
</feature>
<evidence type="ECO:0000313" key="2">
    <source>
        <dbReference type="EMBL" id="SFN63202.1"/>
    </source>
</evidence>
<sequence>MPHIAMTDPAPHKRSTQYWSVTGVLTADPLKRLFADQLAMGRGGAVPETTGQGISNDRSDASKCRVNSDERGAF</sequence>
<dbReference type="EMBL" id="FOVP01000006">
    <property type="protein sequence ID" value="SFN63202.1"/>
    <property type="molecule type" value="Genomic_DNA"/>
</dbReference>
<evidence type="ECO:0000256" key="1">
    <source>
        <dbReference type="SAM" id="MobiDB-lite"/>
    </source>
</evidence>
<keyword evidence="3" id="KW-1185">Reference proteome</keyword>
<evidence type="ECO:0000313" key="3">
    <source>
        <dbReference type="Proteomes" id="UP000198599"/>
    </source>
</evidence>
<accession>A0A1I5ALD1</accession>
<name>A0A1I5ALD1_9RHOB</name>
<dbReference type="AlphaFoldDB" id="A0A1I5ALD1"/>
<dbReference type="Proteomes" id="UP000198599">
    <property type="component" value="Unassembled WGS sequence"/>
</dbReference>
<gene>
    <name evidence="2" type="ORF">SAMN04487859_10662</name>
</gene>
<protein>
    <submittedName>
        <fullName evidence="2">Uncharacterized protein</fullName>
    </submittedName>
</protein>
<dbReference type="RefSeq" id="WP_143076308.1">
    <property type="nucleotide sequence ID" value="NZ_FOVP01000006.1"/>
</dbReference>